<name>A0A1B6DRS4_9HEMI</name>
<dbReference type="SUPFAM" id="SSF51182">
    <property type="entry name" value="RmlC-like cupins"/>
    <property type="match status" value="1"/>
</dbReference>
<gene>
    <name evidence="14" type="ORF">g.15153</name>
    <name evidence="13" type="ORF">g.15156</name>
</gene>
<feature type="cross-link" description="3'-(S-cysteinyl)-tyrosine (Cys-Tyr)" evidence="10">
    <location>
        <begin position="138"/>
        <end position="209"/>
    </location>
</feature>
<evidence type="ECO:0000256" key="10">
    <source>
        <dbReference type="PIRSR" id="PIRSR610300-50"/>
    </source>
</evidence>
<organism evidence="14">
    <name type="scientific">Clastoptera arizonana</name>
    <name type="common">Arizona spittle bug</name>
    <dbReference type="NCBI Taxonomy" id="38151"/>
    <lineage>
        <taxon>Eukaryota</taxon>
        <taxon>Metazoa</taxon>
        <taxon>Ecdysozoa</taxon>
        <taxon>Arthropoda</taxon>
        <taxon>Hexapoda</taxon>
        <taxon>Insecta</taxon>
        <taxon>Pterygota</taxon>
        <taxon>Neoptera</taxon>
        <taxon>Paraneoptera</taxon>
        <taxon>Hemiptera</taxon>
        <taxon>Auchenorrhyncha</taxon>
        <taxon>Cercopoidea</taxon>
        <taxon>Clastopteridae</taxon>
        <taxon>Clastoptera</taxon>
    </lineage>
</organism>
<feature type="binding site" evidence="11">
    <location>
        <position position="133"/>
    </location>
    <ligand>
        <name>Fe cation</name>
        <dbReference type="ChEBI" id="CHEBI:24875"/>
        <note>catalytic</note>
    </ligand>
</feature>
<dbReference type="Pfam" id="PF05995">
    <property type="entry name" value="CDO_I"/>
    <property type="match status" value="1"/>
</dbReference>
<accession>A0A1B6DRS4</accession>
<evidence type="ECO:0000256" key="8">
    <source>
        <dbReference type="ARBA" id="ARBA00023002"/>
    </source>
</evidence>
<comment type="catalytic activity">
    <reaction evidence="1 12">
        <text>L-cysteine + O2 = 3-sulfino-L-alanine + H(+)</text>
        <dbReference type="Rhea" id="RHEA:20441"/>
        <dbReference type="ChEBI" id="CHEBI:15378"/>
        <dbReference type="ChEBI" id="CHEBI:15379"/>
        <dbReference type="ChEBI" id="CHEBI:35235"/>
        <dbReference type="ChEBI" id="CHEBI:61085"/>
        <dbReference type="EC" id="1.13.11.20"/>
    </reaction>
</comment>
<dbReference type="EC" id="1.13.11.20" evidence="4 12"/>
<dbReference type="InterPro" id="IPR014710">
    <property type="entry name" value="RmlC-like_jellyroll"/>
</dbReference>
<reference evidence="14" key="1">
    <citation type="submission" date="2015-12" db="EMBL/GenBank/DDBJ databases">
        <title>De novo transcriptome assembly of four potential Pierce s Disease insect vectors from Arizona vineyards.</title>
        <authorList>
            <person name="Tassone E.E."/>
        </authorList>
    </citation>
    <scope>NUCLEOTIDE SEQUENCE</scope>
</reference>
<protein>
    <recommendedName>
        <fullName evidence="4 12">Cysteine dioxygenase</fullName>
        <ecNumber evidence="4 12">1.13.11.20</ecNumber>
    </recommendedName>
</protein>
<dbReference type="EMBL" id="GEDC01022078">
    <property type="protein sequence ID" value="JAS15220.1"/>
    <property type="molecule type" value="Transcribed_RNA"/>
</dbReference>
<dbReference type="GO" id="GO:0008198">
    <property type="term" value="F:ferrous iron binding"/>
    <property type="evidence" value="ECO:0007669"/>
    <property type="project" value="UniProtKB-ARBA"/>
</dbReference>
<dbReference type="GO" id="GO:0042412">
    <property type="term" value="P:taurine biosynthetic process"/>
    <property type="evidence" value="ECO:0007669"/>
    <property type="project" value="UniProtKB-UniRule"/>
</dbReference>
<dbReference type="CDD" id="cd10548">
    <property type="entry name" value="cupin_CDO"/>
    <property type="match status" value="1"/>
</dbReference>
<keyword evidence="5 11" id="KW-0479">Metal-binding</keyword>
<feature type="binding site" evidence="11">
    <location>
        <position position="192"/>
    </location>
    <ligand>
        <name>Fe cation</name>
        <dbReference type="ChEBI" id="CHEBI:24875"/>
        <note>catalytic</note>
    </ligand>
</feature>
<evidence type="ECO:0000256" key="1">
    <source>
        <dbReference type="ARBA" id="ARBA00000629"/>
    </source>
</evidence>
<evidence type="ECO:0000256" key="11">
    <source>
        <dbReference type="PIRSR" id="PIRSR610300-51"/>
    </source>
</evidence>
<evidence type="ECO:0000256" key="12">
    <source>
        <dbReference type="RuleBase" id="RU366010"/>
    </source>
</evidence>
<dbReference type="EMBL" id="GEDC01008928">
    <property type="protein sequence ID" value="JAS28370.1"/>
    <property type="molecule type" value="Transcribed_RNA"/>
</dbReference>
<dbReference type="PANTHER" id="PTHR12918:SF1">
    <property type="entry name" value="CYSTEINE DIOXYGENASE TYPE 1"/>
    <property type="match status" value="1"/>
</dbReference>
<evidence type="ECO:0000256" key="3">
    <source>
        <dbReference type="ARBA" id="ARBA00006622"/>
    </source>
</evidence>
<keyword evidence="6 10" id="KW-0883">Thioether bond</keyword>
<dbReference type="InterPro" id="IPR011051">
    <property type="entry name" value="RmlC_Cupin_sf"/>
</dbReference>
<keyword evidence="9 11" id="KW-0408">Iron</keyword>
<feature type="binding site" evidence="11">
    <location>
        <position position="131"/>
    </location>
    <ligand>
        <name>Fe cation</name>
        <dbReference type="ChEBI" id="CHEBI:24875"/>
        <note>catalytic</note>
    </ligand>
</feature>
<evidence type="ECO:0000256" key="7">
    <source>
        <dbReference type="ARBA" id="ARBA00022964"/>
    </source>
</evidence>
<dbReference type="GO" id="GO:0017172">
    <property type="term" value="F:cysteine dioxygenase activity"/>
    <property type="evidence" value="ECO:0007669"/>
    <property type="project" value="UniProtKB-UniRule"/>
</dbReference>
<keyword evidence="8 12" id="KW-0560">Oxidoreductase</keyword>
<dbReference type="UniPathway" id="UPA00012">
    <property type="reaction ID" value="UER00537"/>
</dbReference>
<evidence type="ECO:0000256" key="9">
    <source>
        <dbReference type="ARBA" id="ARBA00023004"/>
    </source>
</evidence>
<sequence length="267" mass="30805">MAVVKEDLNLKLNDLSLKDESLKSMDIMKTNNPDNGKDCYYNDCCEQSCKAKEMTSLSDLITELHRVFESDHVNVDYVYNLMTNYKSNPADWRKFAKFDRYRYTRNLVDEGNGKFNLMILCWGEGHGSAIHDHANANCFMKLLQGELAEIRFTFPEEDLSELPEDETALKEISRKTLETNAVCYINDTLGLHRVENPSHVNTAISLHLYCPPFDSCSVFNQQTGKRTKSQVTFWSKFGQKSNRVSNFIESYIFKPRVILQNLQFDGC</sequence>
<dbReference type="GO" id="GO:0019448">
    <property type="term" value="P:L-cysteine catabolic process"/>
    <property type="evidence" value="ECO:0007669"/>
    <property type="project" value="TreeGrafter"/>
</dbReference>
<evidence type="ECO:0000313" key="14">
    <source>
        <dbReference type="EMBL" id="JAS28370.1"/>
    </source>
</evidence>
<evidence type="ECO:0000256" key="2">
    <source>
        <dbReference type="ARBA" id="ARBA00004759"/>
    </source>
</evidence>
<dbReference type="AlphaFoldDB" id="A0A1B6DRS4"/>
<evidence type="ECO:0000256" key="4">
    <source>
        <dbReference type="ARBA" id="ARBA00013133"/>
    </source>
</evidence>
<proteinExistence type="inferred from homology"/>
<dbReference type="PANTHER" id="PTHR12918">
    <property type="entry name" value="CYSTEINE DIOXYGENASE"/>
    <property type="match status" value="1"/>
</dbReference>
<evidence type="ECO:0000256" key="5">
    <source>
        <dbReference type="ARBA" id="ARBA00022723"/>
    </source>
</evidence>
<comment type="cofactor">
    <cofactor evidence="12">
        <name>Fe cation</name>
        <dbReference type="ChEBI" id="CHEBI:24875"/>
    </cofactor>
    <text evidence="12">Binds 1 Fe cation per subunit.</text>
</comment>
<comment type="pathway">
    <text evidence="2 12">Organosulfur biosynthesis; taurine biosynthesis; hypotaurine from L-cysteine: step 1/2.</text>
</comment>
<comment type="similarity">
    <text evidence="3 12">Belongs to the cysteine dioxygenase family.</text>
</comment>
<dbReference type="FunFam" id="2.60.120.10:FF:000045">
    <property type="entry name" value="Cysteine dioxygenase 1"/>
    <property type="match status" value="1"/>
</dbReference>
<evidence type="ECO:0000256" key="6">
    <source>
        <dbReference type="ARBA" id="ARBA00022784"/>
    </source>
</evidence>
<dbReference type="Gene3D" id="2.60.120.10">
    <property type="entry name" value="Jelly Rolls"/>
    <property type="match status" value="1"/>
</dbReference>
<keyword evidence="7 12" id="KW-0223">Dioxygenase</keyword>
<evidence type="ECO:0000313" key="13">
    <source>
        <dbReference type="EMBL" id="JAS15220.1"/>
    </source>
</evidence>
<dbReference type="InterPro" id="IPR010300">
    <property type="entry name" value="CDO_1"/>
</dbReference>